<sequence>MCYPHSIQAISILLLVVIQYVYNTGEPEDLKPFLATWIMGPRPESFSNYMKANGYQDSNIERSKGYKVRLTFHWIGGELWVTNELVMTRLARLLWRVVA</sequence>
<dbReference type="Proteomes" id="UP001201812">
    <property type="component" value="Unassembled WGS sequence"/>
</dbReference>
<proteinExistence type="predicted"/>
<dbReference type="AlphaFoldDB" id="A0AAD4MH54"/>
<dbReference type="EMBL" id="JAKKPZ010000590">
    <property type="protein sequence ID" value="KAI1693744.1"/>
    <property type="molecule type" value="Genomic_DNA"/>
</dbReference>
<reference evidence="2" key="1">
    <citation type="submission" date="2022-01" db="EMBL/GenBank/DDBJ databases">
        <title>Genome Sequence Resource for Two Populations of Ditylenchus destructor, the Migratory Endoparasitic Phytonematode.</title>
        <authorList>
            <person name="Zhang H."/>
            <person name="Lin R."/>
            <person name="Xie B."/>
        </authorList>
    </citation>
    <scope>NUCLEOTIDE SEQUENCE</scope>
    <source>
        <strain evidence="2">BazhouSP</strain>
    </source>
</reference>
<keyword evidence="3" id="KW-1185">Reference proteome</keyword>
<comment type="caution">
    <text evidence="2">The sequence shown here is derived from an EMBL/GenBank/DDBJ whole genome shotgun (WGS) entry which is preliminary data.</text>
</comment>
<name>A0AAD4MH54_9BILA</name>
<feature type="signal peptide" evidence="1">
    <location>
        <begin position="1"/>
        <end position="23"/>
    </location>
</feature>
<evidence type="ECO:0000256" key="1">
    <source>
        <dbReference type="SAM" id="SignalP"/>
    </source>
</evidence>
<evidence type="ECO:0000313" key="3">
    <source>
        <dbReference type="Proteomes" id="UP001201812"/>
    </source>
</evidence>
<feature type="chain" id="PRO_5042173678" evidence="1">
    <location>
        <begin position="24"/>
        <end position="99"/>
    </location>
</feature>
<protein>
    <submittedName>
        <fullName evidence="2">Uncharacterized protein</fullName>
    </submittedName>
</protein>
<accession>A0AAD4MH54</accession>
<organism evidence="2 3">
    <name type="scientific">Ditylenchus destructor</name>
    <dbReference type="NCBI Taxonomy" id="166010"/>
    <lineage>
        <taxon>Eukaryota</taxon>
        <taxon>Metazoa</taxon>
        <taxon>Ecdysozoa</taxon>
        <taxon>Nematoda</taxon>
        <taxon>Chromadorea</taxon>
        <taxon>Rhabditida</taxon>
        <taxon>Tylenchina</taxon>
        <taxon>Tylenchomorpha</taxon>
        <taxon>Sphaerularioidea</taxon>
        <taxon>Anguinidae</taxon>
        <taxon>Anguininae</taxon>
        <taxon>Ditylenchus</taxon>
    </lineage>
</organism>
<evidence type="ECO:0000313" key="2">
    <source>
        <dbReference type="EMBL" id="KAI1693744.1"/>
    </source>
</evidence>
<keyword evidence="1" id="KW-0732">Signal</keyword>
<gene>
    <name evidence="2" type="ORF">DdX_20502</name>
</gene>